<proteinExistence type="predicted"/>
<dbReference type="EMBL" id="BLXT01005251">
    <property type="protein sequence ID" value="GFO21252.1"/>
    <property type="molecule type" value="Genomic_DNA"/>
</dbReference>
<accession>A0AAV4BPG6</accession>
<dbReference type="Proteomes" id="UP000735302">
    <property type="component" value="Unassembled WGS sequence"/>
</dbReference>
<sequence length="82" mass="9920">MARHSEMSESARQQYDQSLFDFRSVRDIYINLYIKVETRRMDARRTRIFMKNDERWDSGRLIRPSIISVRKGEFKLIPTHVA</sequence>
<evidence type="ECO:0000313" key="1">
    <source>
        <dbReference type="EMBL" id="GFO21252.1"/>
    </source>
</evidence>
<comment type="caution">
    <text evidence="1">The sequence shown here is derived from an EMBL/GenBank/DDBJ whole genome shotgun (WGS) entry which is preliminary data.</text>
</comment>
<dbReference type="AlphaFoldDB" id="A0AAV4BPG6"/>
<protein>
    <submittedName>
        <fullName evidence="1">Uncharacterized protein</fullName>
    </submittedName>
</protein>
<name>A0AAV4BPG6_9GAST</name>
<keyword evidence="2" id="KW-1185">Reference proteome</keyword>
<reference evidence="1 2" key="1">
    <citation type="journal article" date="2021" name="Elife">
        <title>Chloroplast acquisition without the gene transfer in kleptoplastic sea slugs, Plakobranchus ocellatus.</title>
        <authorList>
            <person name="Maeda T."/>
            <person name="Takahashi S."/>
            <person name="Yoshida T."/>
            <person name="Shimamura S."/>
            <person name="Takaki Y."/>
            <person name="Nagai Y."/>
            <person name="Toyoda A."/>
            <person name="Suzuki Y."/>
            <person name="Arimoto A."/>
            <person name="Ishii H."/>
            <person name="Satoh N."/>
            <person name="Nishiyama T."/>
            <person name="Hasebe M."/>
            <person name="Maruyama T."/>
            <person name="Minagawa J."/>
            <person name="Obokata J."/>
            <person name="Shigenobu S."/>
        </authorList>
    </citation>
    <scope>NUCLEOTIDE SEQUENCE [LARGE SCALE GENOMIC DNA]</scope>
</reference>
<organism evidence="1 2">
    <name type="scientific">Plakobranchus ocellatus</name>
    <dbReference type="NCBI Taxonomy" id="259542"/>
    <lineage>
        <taxon>Eukaryota</taxon>
        <taxon>Metazoa</taxon>
        <taxon>Spiralia</taxon>
        <taxon>Lophotrochozoa</taxon>
        <taxon>Mollusca</taxon>
        <taxon>Gastropoda</taxon>
        <taxon>Heterobranchia</taxon>
        <taxon>Euthyneura</taxon>
        <taxon>Panpulmonata</taxon>
        <taxon>Sacoglossa</taxon>
        <taxon>Placobranchoidea</taxon>
        <taxon>Plakobranchidae</taxon>
        <taxon>Plakobranchus</taxon>
    </lineage>
</organism>
<evidence type="ECO:0000313" key="2">
    <source>
        <dbReference type="Proteomes" id="UP000735302"/>
    </source>
</evidence>
<gene>
    <name evidence="1" type="ORF">PoB_004775700</name>
</gene>